<sequence length="561" mass="56842">MEGTRDDEGFTLIEMVVALAVLAITLLASTPFFVSSLQSVNKQRTRQAAIQLADTAMEQVRGLKGSSLLSGHGQQAGEDQFAAAPAIVKPYLATMQVGMDADSSVLPTDGADAPISTAAQVTTMEGTPYTRMIYIGGCEVYLTSSSGACVYPVGKSAEPADKTKILKFFRAVVLITWPDNSCATTAGNPANTCMYVTSTLVSRAPEPQFDLKRPSPVVMTTSVTFYLGVAASAQLEARGGQLPNTWTVSKLPAGLTMTTGGLITGTPTTAGVTPATTTVTDKLNRSDTASITFTVVLPPTVAMPAAAANHVGEEVSLQATAANGVGPYVYTSSTLAPGLAVDNAGGAITGTVTDPGTFASTVTATDQNGISGDGTYTHTVYPAVTLGPPADQSIALNAKLVMTAVGGGGDGKYSYSATGLPTGVSINNKSGAINDKVTISGRFLPTITATDSLGGTGGSASQRFVLLVNTTSSLIFTAPALAAPDRTTARGTAASMTLATNGALLGLSPVITVTGLPPGLTYNATTATIAGTPTTAGSYTVTATATTVTATSVLTLLWTVT</sequence>
<dbReference type="GO" id="GO:0005975">
    <property type="term" value="P:carbohydrate metabolic process"/>
    <property type="evidence" value="ECO:0007669"/>
    <property type="project" value="UniProtKB-ARBA"/>
</dbReference>
<dbReference type="Pfam" id="PF07963">
    <property type="entry name" value="N_methyl"/>
    <property type="match status" value="1"/>
</dbReference>
<dbReference type="PROSITE" id="PS00409">
    <property type="entry name" value="PROKAR_NTER_METHYL"/>
    <property type="match status" value="1"/>
</dbReference>
<dbReference type="InterPro" id="IPR013783">
    <property type="entry name" value="Ig-like_fold"/>
</dbReference>
<evidence type="ECO:0000313" key="2">
    <source>
        <dbReference type="EMBL" id="MBB4691204.1"/>
    </source>
</evidence>
<dbReference type="AlphaFoldDB" id="A0A7W7CMW4"/>
<dbReference type="Pfam" id="PF05345">
    <property type="entry name" value="He_PIG"/>
    <property type="match status" value="4"/>
</dbReference>
<dbReference type="RefSeq" id="WP_184950052.1">
    <property type="nucleotide sequence ID" value="NZ_BOMC01000006.1"/>
</dbReference>
<organism evidence="2 3">
    <name type="scientific">Paractinoplanes abujensis</name>
    <dbReference type="NCBI Taxonomy" id="882441"/>
    <lineage>
        <taxon>Bacteria</taxon>
        <taxon>Bacillati</taxon>
        <taxon>Actinomycetota</taxon>
        <taxon>Actinomycetes</taxon>
        <taxon>Micromonosporales</taxon>
        <taxon>Micromonosporaceae</taxon>
        <taxon>Paractinoplanes</taxon>
    </lineage>
</organism>
<feature type="transmembrane region" description="Helical" evidence="1">
    <location>
        <begin position="12"/>
        <end position="34"/>
    </location>
</feature>
<accession>A0A7W7CMW4</accession>
<keyword evidence="1" id="KW-0812">Transmembrane</keyword>
<proteinExistence type="predicted"/>
<dbReference type="Proteomes" id="UP000542742">
    <property type="component" value="Unassembled WGS sequence"/>
</dbReference>
<dbReference type="Gene3D" id="2.60.40.10">
    <property type="entry name" value="Immunoglobulins"/>
    <property type="match status" value="4"/>
</dbReference>
<dbReference type="GO" id="GO:0005509">
    <property type="term" value="F:calcium ion binding"/>
    <property type="evidence" value="ECO:0007669"/>
    <property type="project" value="InterPro"/>
</dbReference>
<name>A0A7W7CMW4_9ACTN</name>
<dbReference type="EMBL" id="JACHMF010000001">
    <property type="protein sequence ID" value="MBB4691204.1"/>
    <property type="molecule type" value="Genomic_DNA"/>
</dbReference>
<evidence type="ECO:0000256" key="1">
    <source>
        <dbReference type="SAM" id="Phobius"/>
    </source>
</evidence>
<gene>
    <name evidence="2" type="ORF">BKA14_001352</name>
</gene>
<keyword evidence="1" id="KW-1133">Transmembrane helix</keyword>
<dbReference type="InterPro" id="IPR012902">
    <property type="entry name" value="N_methyl_site"/>
</dbReference>
<protein>
    <submittedName>
        <fullName evidence="2">Prepilin-type N-terminal cleavage/methylation domain-containing protein</fullName>
    </submittedName>
</protein>
<dbReference type="InterPro" id="IPR045584">
    <property type="entry name" value="Pilin-like"/>
</dbReference>
<reference evidence="2 3" key="1">
    <citation type="submission" date="2020-08" db="EMBL/GenBank/DDBJ databases">
        <title>Sequencing the genomes of 1000 actinobacteria strains.</title>
        <authorList>
            <person name="Klenk H.-P."/>
        </authorList>
    </citation>
    <scope>NUCLEOTIDE SEQUENCE [LARGE SCALE GENOMIC DNA]</scope>
    <source>
        <strain evidence="2 3">DSM 45518</strain>
    </source>
</reference>
<dbReference type="SUPFAM" id="SSF54523">
    <property type="entry name" value="Pili subunits"/>
    <property type="match status" value="1"/>
</dbReference>
<keyword evidence="3" id="KW-1185">Reference proteome</keyword>
<dbReference type="NCBIfam" id="TIGR02532">
    <property type="entry name" value="IV_pilin_GFxxxE"/>
    <property type="match status" value="1"/>
</dbReference>
<dbReference type="SUPFAM" id="SSF49313">
    <property type="entry name" value="Cadherin-like"/>
    <property type="match status" value="1"/>
</dbReference>
<dbReference type="InterPro" id="IPR015919">
    <property type="entry name" value="Cadherin-like_sf"/>
</dbReference>
<dbReference type="GO" id="GO:0016020">
    <property type="term" value="C:membrane"/>
    <property type="evidence" value="ECO:0007669"/>
    <property type="project" value="InterPro"/>
</dbReference>
<keyword evidence="1" id="KW-0472">Membrane</keyword>
<evidence type="ECO:0000313" key="3">
    <source>
        <dbReference type="Proteomes" id="UP000542742"/>
    </source>
</evidence>
<comment type="caution">
    <text evidence="2">The sequence shown here is derived from an EMBL/GenBank/DDBJ whole genome shotgun (WGS) entry which is preliminary data.</text>
</comment>